<reference evidence="1 2" key="1">
    <citation type="journal article" date="2015" name="Genome Announc.">
        <title>Expanding the biotechnology potential of lactobacilli through comparative genomics of 213 strains and associated genera.</title>
        <authorList>
            <person name="Sun Z."/>
            <person name="Harris H.M."/>
            <person name="McCann A."/>
            <person name="Guo C."/>
            <person name="Argimon S."/>
            <person name="Zhang W."/>
            <person name="Yang X."/>
            <person name="Jeffery I.B."/>
            <person name="Cooney J.C."/>
            <person name="Kagawa T.F."/>
            <person name="Liu W."/>
            <person name="Song Y."/>
            <person name="Salvetti E."/>
            <person name="Wrobel A."/>
            <person name="Rasinkangas P."/>
            <person name="Parkhill J."/>
            <person name="Rea M.C."/>
            <person name="O'Sullivan O."/>
            <person name="Ritari J."/>
            <person name="Douillard F.P."/>
            <person name="Paul Ross R."/>
            <person name="Yang R."/>
            <person name="Briner A.E."/>
            <person name="Felis G.E."/>
            <person name="de Vos W.M."/>
            <person name="Barrangou R."/>
            <person name="Klaenhammer T.R."/>
            <person name="Caufield P.W."/>
            <person name="Cui Y."/>
            <person name="Zhang H."/>
            <person name="O'Toole P.W."/>
        </authorList>
    </citation>
    <scope>NUCLEOTIDE SEQUENCE [LARGE SCALE GENOMIC DNA]</scope>
    <source>
        <strain evidence="1 2">DSM 5707</strain>
    </source>
</reference>
<protein>
    <submittedName>
        <fullName evidence="1">Uncharacterized protein</fullName>
    </submittedName>
</protein>
<evidence type="ECO:0000313" key="2">
    <source>
        <dbReference type="Proteomes" id="UP000051957"/>
    </source>
</evidence>
<evidence type="ECO:0000313" key="1">
    <source>
        <dbReference type="EMBL" id="KRM47243.1"/>
    </source>
</evidence>
<dbReference type="EMBL" id="AZGK01000002">
    <property type="protein sequence ID" value="KRM47243.1"/>
    <property type="molecule type" value="Genomic_DNA"/>
</dbReference>
<sequence length="527" mass="59026">MNKEPISTHDSDTQSKQQKLFSMLGLMTSKVLGENTYAKSSIYSERIARGLRSFLPRPLQPSISLAEFKVSKAIQMGYLVAVKDLKNVTIDQFNYMSLWATGDTDRSVINRAAGVHFSEYLSQTSDEAKFIVGYKTAVIQFVRAIAGAGGVVYRINSSLEQLNQDQKNALVNDWFNHVNAYMSATSPTRTINNESTQASVTDEQIASGISKEISDGYLANHAVGDATQPLLGNYSYNEDDFSHEHDLPKMMLENLGETTLTDDVNLFVNHTVSGMIDSLASLGLYGLIFDYFSIKNPDLIGAPVTTATDEDTVIKQTGAHLSEIADYLGLPKSGAELAERLPILNLSNAGSARNAQHQDYQMRFSYVLENDRQVVNDRGETIKISYGIFETTHQIIQATFLEPLMTKYSLIRNQLLDQVKTAAYTKPRGVVKPNFQVEPTILDYIDKLARYQMDQLMGLVERGQKDYDGMSHAGTFSAFSHLMRVYPEVKSINPDYAEMSKTTKRLYYWLYQSSFAEHLPDAERVKI</sequence>
<comment type="caution">
    <text evidence="1">The sequence shown here is derived from an EMBL/GenBank/DDBJ whole genome shotgun (WGS) entry which is preliminary data.</text>
</comment>
<dbReference type="PATRIC" id="fig|1423784.4.peg.948"/>
<dbReference type="Proteomes" id="UP000051957">
    <property type="component" value="Unassembled WGS sequence"/>
</dbReference>
<name>A0A0R1Z5G8_9LACO</name>
<gene>
    <name evidence="1" type="ORF">FC51_GL000941</name>
</gene>
<dbReference type="AlphaFoldDB" id="A0A0R1Z5G8"/>
<organism evidence="1 2">
    <name type="scientific">Lentilactobacillus parabuchneri DSM 5707 = NBRC 107865</name>
    <dbReference type="NCBI Taxonomy" id="1423784"/>
    <lineage>
        <taxon>Bacteria</taxon>
        <taxon>Bacillati</taxon>
        <taxon>Bacillota</taxon>
        <taxon>Bacilli</taxon>
        <taxon>Lactobacillales</taxon>
        <taxon>Lactobacillaceae</taxon>
        <taxon>Lentilactobacillus</taxon>
    </lineage>
</organism>
<dbReference type="RefSeq" id="WP_057909403.1">
    <property type="nucleotide sequence ID" value="NZ_AZGK01000002.1"/>
</dbReference>
<proteinExistence type="predicted"/>
<accession>A0A0R1Z5G8</accession>
<dbReference type="GeneID" id="69802980"/>